<name>A0AAQ3SK19_PASNO</name>
<evidence type="ECO:0000313" key="3">
    <source>
        <dbReference type="Proteomes" id="UP001341281"/>
    </source>
</evidence>
<dbReference type="AlphaFoldDB" id="A0AAQ3SK19"/>
<feature type="compositionally biased region" description="Low complexity" evidence="1">
    <location>
        <begin position="1"/>
        <end position="16"/>
    </location>
</feature>
<dbReference type="Proteomes" id="UP001341281">
    <property type="component" value="Chromosome 02"/>
</dbReference>
<evidence type="ECO:0000256" key="1">
    <source>
        <dbReference type="SAM" id="MobiDB-lite"/>
    </source>
</evidence>
<evidence type="ECO:0000313" key="2">
    <source>
        <dbReference type="EMBL" id="WVZ56626.1"/>
    </source>
</evidence>
<proteinExistence type="predicted"/>
<sequence>MGWGFRPLRAAPAASPRRPPDGQICGGRRAGSRSAGKRAGRGPHREPLRVGPSRRRLPLPRGSSLASPDACLGGAPGAGARWRGVVWLAGGAASPGARRCCHSAVVLDALWAQRSGWGGAAIAPSPPLRPPSLAPRLRAGFNEADSRLRCYTQRTTDLRLHAMCLFVLTTGALTHWLLLDVDAILSRSTIS</sequence>
<keyword evidence="3" id="KW-1185">Reference proteome</keyword>
<feature type="compositionally biased region" description="Low complexity" evidence="1">
    <location>
        <begin position="59"/>
        <end position="68"/>
    </location>
</feature>
<protein>
    <submittedName>
        <fullName evidence="2">Uncharacterized protein</fullName>
    </submittedName>
</protein>
<reference evidence="2 3" key="1">
    <citation type="submission" date="2024-02" db="EMBL/GenBank/DDBJ databases">
        <title>High-quality chromosome-scale genome assembly of Pensacola bahiagrass (Paspalum notatum Flugge var. saurae).</title>
        <authorList>
            <person name="Vega J.M."/>
            <person name="Podio M."/>
            <person name="Orjuela J."/>
            <person name="Siena L.A."/>
            <person name="Pessino S.C."/>
            <person name="Combes M.C."/>
            <person name="Mariac C."/>
            <person name="Albertini E."/>
            <person name="Pupilli F."/>
            <person name="Ortiz J.P.A."/>
            <person name="Leblanc O."/>
        </authorList>
    </citation>
    <scope>NUCLEOTIDE SEQUENCE [LARGE SCALE GENOMIC DNA]</scope>
    <source>
        <strain evidence="2">R1</strain>
        <tissue evidence="2">Leaf</tissue>
    </source>
</reference>
<gene>
    <name evidence="2" type="ORF">U9M48_007123</name>
</gene>
<accession>A0AAQ3SK19</accession>
<organism evidence="2 3">
    <name type="scientific">Paspalum notatum var. saurae</name>
    <dbReference type="NCBI Taxonomy" id="547442"/>
    <lineage>
        <taxon>Eukaryota</taxon>
        <taxon>Viridiplantae</taxon>
        <taxon>Streptophyta</taxon>
        <taxon>Embryophyta</taxon>
        <taxon>Tracheophyta</taxon>
        <taxon>Spermatophyta</taxon>
        <taxon>Magnoliopsida</taxon>
        <taxon>Liliopsida</taxon>
        <taxon>Poales</taxon>
        <taxon>Poaceae</taxon>
        <taxon>PACMAD clade</taxon>
        <taxon>Panicoideae</taxon>
        <taxon>Andropogonodae</taxon>
        <taxon>Paspaleae</taxon>
        <taxon>Paspalinae</taxon>
        <taxon>Paspalum</taxon>
    </lineage>
</organism>
<dbReference type="EMBL" id="CP144746">
    <property type="protein sequence ID" value="WVZ56626.1"/>
    <property type="molecule type" value="Genomic_DNA"/>
</dbReference>
<feature type="region of interest" description="Disordered" evidence="1">
    <location>
        <begin position="1"/>
        <end position="70"/>
    </location>
</feature>